<evidence type="ECO:0000256" key="1">
    <source>
        <dbReference type="SAM" id="MobiDB-lite"/>
    </source>
</evidence>
<evidence type="ECO:0000313" key="3">
    <source>
        <dbReference type="EMBL" id="ASL18360.1"/>
    </source>
</evidence>
<sequence>MTIPFDPVARKTTSFAAKVDGKEVSVKPELPPPLEKTAPAPIWQTILVRFVVILMVSLFALMLAMGLRQFNPMYMMGIFAMVGMAGIGGGHLLGGGKNPSGELNLMRQDYVTGLREQRRNAHAINKHIHTTQTSIYPHPDSLAARCGVPTEMWTTQPPADTPSIGDSREQTEVPQTNPWGSARIGVGYRRTEPYITPGADKAPETYEPVTAASYMRFIRTQNVITNCPIGVDIFSRAFIVCAGDPDRLIATSRAMICSLAANHSPRHLQIGIITDDVAEWDWLKWLPHCTDPSRRDQSGQARLHWFSLEDYAADQRNVIASKGPHTATHARNEATPHRVIFVDIPGQDPDIPAGITSAGIADHTFVYVRHS</sequence>
<organism evidence="3 4">
    <name type="scientific">Mycobacterium intracellulare subsp. chimaera</name>
    <dbReference type="NCBI Taxonomy" id="222805"/>
    <lineage>
        <taxon>Bacteria</taxon>
        <taxon>Bacillati</taxon>
        <taxon>Actinomycetota</taxon>
        <taxon>Actinomycetes</taxon>
        <taxon>Mycobacteriales</taxon>
        <taxon>Mycobacteriaceae</taxon>
        <taxon>Mycobacterium</taxon>
        <taxon>Mycobacterium avium complex (MAC)</taxon>
    </lineage>
</organism>
<dbReference type="InterPro" id="IPR027417">
    <property type="entry name" value="P-loop_NTPase"/>
</dbReference>
<accession>A0A7U5MRI8</accession>
<feature type="transmembrane region" description="Helical" evidence="2">
    <location>
        <begin position="73"/>
        <end position="93"/>
    </location>
</feature>
<keyword evidence="2" id="KW-1133">Transmembrane helix</keyword>
<protein>
    <submittedName>
        <fullName evidence="3">SpoIIIE-family membrane protein</fullName>
    </submittedName>
</protein>
<name>A0A7U5MRI8_MYCIT</name>
<proteinExistence type="predicted"/>
<evidence type="ECO:0000313" key="4">
    <source>
        <dbReference type="Proteomes" id="UP000198286"/>
    </source>
</evidence>
<geneLocation type="plasmid" evidence="3 4">
    <name>unnamed 2</name>
</geneLocation>
<dbReference type="AlphaFoldDB" id="A0A7U5MRI8"/>
<feature type="region of interest" description="Disordered" evidence="1">
    <location>
        <begin position="159"/>
        <end position="182"/>
    </location>
</feature>
<keyword evidence="2" id="KW-0472">Membrane</keyword>
<evidence type="ECO:0000256" key="2">
    <source>
        <dbReference type="SAM" id="Phobius"/>
    </source>
</evidence>
<keyword evidence="2" id="KW-0812">Transmembrane</keyword>
<dbReference type="Proteomes" id="UP000198286">
    <property type="component" value="Plasmid unnamed 2"/>
</dbReference>
<gene>
    <name evidence="3" type="ORF">MYCOZU2_06015</name>
</gene>
<reference evidence="3 4" key="1">
    <citation type="journal article" date="2017" name="Lancet Infect. Dis.">
        <title>Global outbreak of severe Mycobacterium chimaera disease after cardiac surgery: a molecular epidemiological study.</title>
        <authorList>
            <person name="van Ingen J."/>
            <person name="Kohl T."/>
            <person name="Kranzer K."/>
            <person name="Hasse B."/>
            <person name="Keller P."/>
            <person name="Szafranska A."/>
            <person name="Hillemann D."/>
            <person name="Chand M."/>
            <person name="Schreiber P."/>
            <person name="Sommerstein R."/>
            <person name="Berger C."/>
            <person name="Genoni M."/>
            <person name="Ruegg C."/>
            <person name="Troillet N."/>
            <person name="Widmer A.F."/>
            <person name="Becker S.L."/>
            <person name="Herrmann M."/>
            <person name="Eckmanns T."/>
            <person name="Haller S."/>
            <person name="Hoeller C."/>
            <person name="Debast S.B."/>
            <person name="Wolfhagen M.J."/>
            <person name="Hopman J."/>
            <person name="Kluytmans J."/>
            <person name="Langelaar M."/>
            <person name="Notermans D.W."/>
            <person name="ten Oever J."/>
            <person name="van den Barselaar P."/>
            <person name="Vonk A.B.A."/>
            <person name="Vos M.C."/>
            <person name="Ahmed N."/>
            <person name="Brown T."/>
            <person name="Crook D."/>
            <person name="Lamagni T."/>
            <person name="Phin N."/>
            <person name="Smith E.G."/>
            <person name="Zambon M."/>
            <person name="Serr A."/>
            <person name="Goetting T."/>
            <person name="Ebner W."/>
            <person name="Thuermer A."/>
            <person name="Utpatel C."/>
            <person name="Sproer C."/>
            <person name="Bunk B."/>
            <person name="Nubel U."/>
            <person name="Bloemberg G."/>
            <person name="Bottger E."/>
            <person name="Niemann S."/>
            <person name="Wagner D."/>
            <person name="Sax H."/>
        </authorList>
    </citation>
    <scope>NUCLEOTIDE SEQUENCE [LARGE SCALE GENOMIC DNA]</scope>
    <source>
        <strain evidence="3 4">ZUERICH-2</strain>
        <plasmid evidence="3 4">unnamed 2</plasmid>
    </source>
</reference>
<dbReference type="EMBL" id="CP015269">
    <property type="protein sequence ID" value="ASL18360.1"/>
    <property type="molecule type" value="Genomic_DNA"/>
</dbReference>
<dbReference type="RefSeq" id="WP_145958909.1">
    <property type="nucleotide sequence ID" value="NZ_CP015269.1"/>
</dbReference>
<dbReference type="Gene3D" id="3.40.50.300">
    <property type="entry name" value="P-loop containing nucleotide triphosphate hydrolases"/>
    <property type="match status" value="1"/>
</dbReference>
<keyword evidence="3" id="KW-0614">Plasmid</keyword>
<feature type="transmembrane region" description="Helical" evidence="2">
    <location>
        <begin position="46"/>
        <end position="67"/>
    </location>
</feature>